<evidence type="ECO:0000313" key="3">
    <source>
        <dbReference type="EMBL" id="SAI05028.1"/>
    </source>
</evidence>
<dbReference type="PANTHER" id="PTHR41252">
    <property type="entry name" value="BLR2505 PROTEIN"/>
    <property type="match status" value="1"/>
</dbReference>
<feature type="signal peptide" evidence="1">
    <location>
        <begin position="1"/>
        <end position="26"/>
    </location>
</feature>
<dbReference type="OrthoDB" id="1450423at2"/>
<dbReference type="AlphaFoldDB" id="A0A157M7R5"/>
<feature type="chain" id="PRO_5007614193" evidence="1">
    <location>
        <begin position="27"/>
        <end position="161"/>
    </location>
</feature>
<dbReference type="Gene3D" id="3.10.450.50">
    <property type="match status" value="1"/>
</dbReference>
<dbReference type="InterPro" id="IPR037401">
    <property type="entry name" value="SnoaL-like"/>
</dbReference>
<sequence>MAIRTFPLALASGLMLSMAMTVTAHAEPARGGQAQANEKLVRQAFERWRLGQGTVFDLLHDDVRWTVAGNSPVSGVYRSKKDLMNAAVAPITARLSTPIVPQVQQVHALGDAVIVVWQGRATARDGSTYDNRYAWHMVLQDGKIVDVLAFLDTWRLARLLD</sequence>
<organism evidence="3 4">
    <name type="scientific">Bordetella ansorpii</name>
    <dbReference type="NCBI Taxonomy" id="288768"/>
    <lineage>
        <taxon>Bacteria</taxon>
        <taxon>Pseudomonadati</taxon>
        <taxon>Pseudomonadota</taxon>
        <taxon>Betaproteobacteria</taxon>
        <taxon>Burkholderiales</taxon>
        <taxon>Alcaligenaceae</taxon>
        <taxon>Bordetella</taxon>
    </lineage>
</organism>
<gene>
    <name evidence="3" type="ORF">SAMEA1982600_01070</name>
</gene>
<proteinExistence type="predicted"/>
<dbReference type="SUPFAM" id="SSF54427">
    <property type="entry name" value="NTF2-like"/>
    <property type="match status" value="1"/>
</dbReference>
<dbReference type="GO" id="GO:0016853">
    <property type="term" value="F:isomerase activity"/>
    <property type="evidence" value="ECO:0007669"/>
    <property type="project" value="UniProtKB-KW"/>
</dbReference>
<dbReference type="Proteomes" id="UP000077037">
    <property type="component" value="Unassembled WGS sequence"/>
</dbReference>
<dbReference type="PANTHER" id="PTHR41252:SF1">
    <property type="entry name" value="BLR2505 PROTEIN"/>
    <property type="match status" value="1"/>
</dbReference>
<dbReference type="EMBL" id="FKBS01000012">
    <property type="protein sequence ID" value="SAI05028.1"/>
    <property type="molecule type" value="Genomic_DNA"/>
</dbReference>
<feature type="domain" description="SnoaL-like" evidence="2">
    <location>
        <begin position="55"/>
        <end position="146"/>
    </location>
</feature>
<keyword evidence="3" id="KW-0413">Isomerase</keyword>
<name>A0A157M7R5_9BORD</name>
<accession>A0A157M7R5</accession>
<dbReference type="Pfam" id="PF12680">
    <property type="entry name" value="SnoaL_2"/>
    <property type="match status" value="1"/>
</dbReference>
<evidence type="ECO:0000313" key="4">
    <source>
        <dbReference type="Proteomes" id="UP000077037"/>
    </source>
</evidence>
<evidence type="ECO:0000259" key="2">
    <source>
        <dbReference type="Pfam" id="PF12680"/>
    </source>
</evidence>
<protein>
    <submittedName>
        <fullName evidence="3">Ketosteroid isomerase-related protein</fullName>
    </submittedName>
</protein>
<dbReference type="RefSeq" id="WP_066409642.1">
    <property type="nucleotide sequence ID" value="NZ_FKBS01000012.1"/>
</dbReference>
<keyword evidence="1" id="KW-0732">Signal</keyword>
<evidence type="ECO:0000256" key="1">
    <source>
        <dbReference type="SAM" id="SignalP"/>
    </source>
</evidence>
<reference evidence="3 4" key="1">
    <citation type="submission" date="2016-03" db="EMBL/GenBank/DDBJ databases">
        <authorList>
            <consortium name="Pathogen Informatics"/>
        </authorList>
    </citation>
    <scope>NUCLEOTIDE SEQUENCE [LARGE SCALE GENOMIC DNA]</scope>
    <source>
        <strain evidence="3 4">NCTC13364</strain>
    </source>
</reference>
<dbReference type="InterPro" id="IPR032710">
    <property type="entry name" value="NTF2-like_dom_sf"/>
</dbReference>